<proteinExistence type="predicted"/>
<accession>A0A444J2Z0</accession>
<keyword evidence="2" id="KW-1185">Reference proteome</keyword>
<evidence type="ECO:0000313" key="1">
    <source>
        <dbReference type="EMBL" id="RWX47558.1"/>
    </source>
</evidence>
<evidence type="ECO:0000313" key="2">
    <source>
        <dbReference type="Proteomes" id="UP000287853"/>
    </source>
</evidence>
<dbReference type="AlphaFoldDB" id="A0A444J2Z0"/>
<gene>
    <name evidence="1" type="ORF">H206_06304</name>
</gene>
<sequence length="44" mass="5078">MSVKTAVKCSTRTPPGWIFKISLKSQNDKVYRFMRNGFATLKKI</sequence>
<name>A0A444J2Z0_9BACT</name>
<dbReference type="Proteomes" id="UP000287853">
    <property type="component" value="Unassembled WGS sequence"/>
</dbReference>
<organism evidence="1 2">
    <name type="scientific">Candidatus Electrothrix aarhusensis</name>
    <dbReference type="NCBI Taxonomy" id="1859131"/>
    <lineage>
        <taxon>Bacteria</taxon>
        <taxon>Pseudomonadati</taxon>
        <taxon>Thermodesulfobacteriota</taxon>
        <taxon>Desulfobulbia</taxon>
        <taxon>Desulfobulbales</taxon>
        <taxon>Desulfobulbaceae</taxon>
        <taxon>Candidatus Electrothrix</taxon>
    </lineage>
</organism>
<protein>
    <submittedName>
        <fullName evidence="1">Uncharacterized protein</fullName>
    </submittedName>
</protein>
<reference evidence="1 2" key="1">
    <citation type="submission" date="2017-01" db="EMBL/GenBank/DDBJ databases">
        <title>The cable genome- insights into the physiology and evolution of filamentous bacteria capable of sulfide oxidation via long distance electron transfer.</title>
        <authorList>
            <person name="Schreiber L."/>
            <person name="Bjerg J.T."/>
            <person name="Boggild A."/>
            <person name="Van De Vossenberg J."/>
            <person name="Meysman F."/>
            <person name="Nielsen L.P."/>
            <person name="Schramm A."/>
            <person name="Kjeldsen K.U."/>
        </authorList>
    </citation>
    <scope>NUCLEOTIDE SEQUENCE [LARGE SCALE GENOMIC DNA]</scope>
    <source>
        <strain evidence="1">MCF</strain>
    </source>
</reference>
<comment type="caution">
    <text evidence="1">The sequence shown here is derived from an EMBL/GenBank/DDBJ whole genome shotgun (WGS) entry which is preliminary data.</text>
</comment>
<dbReference type="EMBL" id="MTKO01000032">
    <property type="protein sequence ID" value="RWX47558.1"/>
    <property type="molecule type" value="Genomic_DNA"/>
</dbReference>